<dbReference type="NCBIfam" id="TIGR01145">
    <property type="entry name" value="ATP_synt_delta"/>
    <property type="match status" value="1"/>
</dbReference>
<evidence type="ECO:0000256" key="8">
    <source>
        <dbReference type="HAMAP-Rule" id="MF_01416"/>
    </source>
</evidence>
<evidence type="ECO:0000256" key="1">
    <source>
        <dbReference type="ARBA" id="ARBA00004370"/>
    </source>
</evidence>
<evidence type="ECO:0000256" key="6">
    <source>
        <dbReference type="ARBA" id="ARBA00023196"/>
    </source>
</evidence>
<evidence type="ECO:0000313" key="10">
    <source>
        <dbReference type="Proteomes" id="UP000783588"/>
    </source>
</evidence>
<comment type="subcellular location">
    <subcellularLocation>
        <location evidence="8">Cell membrane</location>
        <topology evidence="8">Peripheral membrane protein</topology>
    </subcellularLocation>
    <subcellularLocation>
        <location evidence="1">Membrane</location>
    </subcellularLocation>
</comment>
<organism evidence="9 10">
    <name type="scientific">Butyricicoccus intestinisimiae</name>
    <dbReference type="NCBI Taxonomy" id="2841509"/>
    <lineage>
        <taxon>Bacteria</taxon>
        <taxon>Bacillati</taxon>
        <taxon>Bacillota</taxon>
        <taxon>Clostridia</taxon>
        <taxon>Eubacteriales</taxon>
        <taxon>Butyricicoccaceae</taxon>
        <taxon>Butyricicoccus</taxon>
    </lineage>
</organism>
<accession>A0ABS6ESQ4</accession>
<reference evidence="9 10" key="1">
    <citation type="submission" date="2021-06" db="EMBL/GenBank/DDBJ databases">
        <authorList>
            <person name="Sun Q."/>
            <person name="Li D."/>
        </authorList>
    </citation>
    <scope>NUCLEOTIDE SEQUENCE [LARGE SCALE GENOMIC DNA]</scope>
    <source>
        <strain evidence="9 10">MSJd-7</strain>
    </source>
</reference>
<comment type="function">
    <text evidence="8">F(1)F(0) ATP synthase produces ATP from ADP in the presence of a proton or sodium gradient. F-type ATPases consist of two structural domains, F(1) containing the extramembraneous catalytic core and F(0) containing the membrane proton channel, linked together by a central stalk and a peripheral stalk. During catalysis, ATP synthesis in the catalytic domain of F(1) is coupled via a rotary mechanism of the central stalk subunits to proton translocation.</text>
</comment>
<comment type="caution">
    <text evidence="9">The sequence shown here is derived from an EMBL/GenBank/DDBJ whole genome shotgun (WGS) entry which is preliminary data.</text>
</comment>
<dbReference type="PROSITE" id="PS00389">
    <property type="entry name" value="ATPASE_DELTA"/>
    <property type="match status" value="1"/>
</dbReference>
<keyword evidence="8" id="KW-1003">Cell membrane</keyword>
<keyword evidence="5 8" id="KW-0472">Membrane</keyword>
<dbReference type="HAMAP" id="MF_01416">
    <property type="entry name" value="ATP_synth_delta_bact"/>
    <property type="match status" value="1"/>
</dbReference>
<comment type="function">
    <text evidence="8">This protein is part of the stalk that links CF(0) to CF(1). It either transmits conformational changes from CF(0) to CF(1) or is implicated in proton conduction.</text>
</comment>
<dbReference type="RefSeq" id="WP_216469808.1">
    <property type="nucleotide sequence ID" value="NZ_JAHLQI010000002.1"/>
</dbReference>
<keyword evidence="2 8" id="KW-0813">Transport</keyword>
<keyword evidence="4 8" id="KW-0406">Ion transport</keyword>
<evidence type="ECO:0000313" key="9">
    <source>
        <dbReference type="EMBL" id="MBU5490166.1"/>
    </source>
</evidence>
<dbReference type="Pfam" id="PF00213">
    <property type="entry name" value="OSCP"/>
    <property type="match status" value="1"/>
</dbReference>
<gene>
    <name evidence="8 9" type="primary">atpH</name>
    <name evidence="9" type="ORF">KQI75_05950</name>
</gene>
<evidence type="ECO:0000256" key="2">
    <source>
        <dbReference type="ARBA" id="ARBA00022448"/>
    </source>
</evidence>
<proteinExistence type="inferred from homology"/>
<dbReference type="PANTHER" id="PTHR11910">
    <property type="entry name" value="ATP SYNTHASE DELTA CHAIN"/>
    <property type="match status" value="1"/>
</dbReference>
<comment type="similarity">
    <text evidence="8">Belongs to the ATPase delta chain family.</text>
</comment>
<keyword evidence="6 8" id="KW-0139">CF(1)</keyword>
<dbReference type="InterPro" id="IPR000711">
    <property type="entry name" value="ATPase_OSCP/dsu"/>
</dbReference>
<protein>
    <recommendedName>
        <fullName evidence="8">ATP synthase subunit delta</fullName>
    </recommendedName>
    <alternativeName>
        <fullName evidence="8">ATP synthase F(1) sector subunit delta</fullName>
    </alternativeName>
    <alternativeName>
        <fullName evidence="8">F-type ATPase subunit delta</fullName>
        <shortName evidence="8">F-ATPase subunit delta</shortName>
    </alternativeName>
</protein>
<evidence type="ECO:0000256" key="3">
    <source>
        <dbReference type="ARBA" id="ARBA00022781"/>
    </source>
</evidence>
<evidence type="ECO:0000256" key="7">
    <source>
        <dbReference type="ARBA" id="ARBA00023310"/>
    </source>
</evidence>
<dbReference type="EMBL" id="JAHLQI010000002">
    <property type="protein sequence ID" value="MBU5490166.1"/>
    <property type="molecule type" value="Genomic_DNA"/>
</dbReference>
<name>A0ABS6ESQ4_9FIRM</name>
<keyword evidence="7 8" id="KW-0066">ATP synthesis</keyword>
<dbReference type="InterPro" id="IPR020781">
    <property type="entry name" value="ATPase_OSCP/d_CS"/>
</dbReference>
<keyword evidence="10" id="KW-1185">Reference proteome</keyword>
<evidence type="ECO:0000256" key="5">
    <source>
        <dbReference type="ARBA" id="ARBA00023136"/>
    </source>
</evidence>
<dbReference type="Proteomes" id="UP000783588">
    <property type="component" value="Unassembled WGS sequence"/>
</dbReference>
<evidence type="ECO:0000256" key="4">
    <source>
        <dbReference type="ARBA" id="ARBA00023065"/>
    </source>
</evidence>
<sequence>MTDIAEAYGKTLYSLANECEATEEILGQIAVLRQAFAENPKYLTLMGAPTLKKEERVALVDEAFDGKLHIYLLNFLKVLIENNSVHEFMDAAKQFRKEYNWEHGIETVTVVSAVALDAAQEAELTAKLRSLTGKEIHLEKRVDPSVLGGLRLQMEGLQMDGTVKNKLDAIRSKLLHSIA</sequence>
<keyword evidence="3 8" id="KW-0375">Hydrogen ion transport</keyword>